<sequence length="356" mass="38064">MGAGLTLSAYEVGARIGLAAVPMRLYARMALRALDDDPEPWAVLTMAQRTRALGKQENAAGIKAVEYATGVLSKAGVIDQIGGGNASGAAVYALRDEHGEPLRPGLEAPEPVGTKRAEKKVPTHSGKVPTDSGMVPTDSENGPHALGTQGGSKEEHQEEDQDQPPSANRDALRDEGDAPAEIDAPEVPKRAPYGDRRTPDGLVAIEDAPPASYDLRKDRRAAISEMLLRLADRSEAKPDEVILDLRPSGDDVEFTQDDAALIIEFIDADALTYDAGDYFHTELRRMSALARNDTSDGDFDALAEVLSAARAWKRRSSCSHSKIEPSGYCSGCAADMRGARDPLPNSTLREASHAEP</sequence>
<proteinExistence type="predicted"/>
<feature type="compositionally biased region" description="Basic and acidic residues" evidence="1">
    <location>
        <begin position="186"/>
        <end position="199"/>
    </location>
</feature>
<evidence type="ECO:0000313" key="2">
    <source>
        <dbReference type="EMBL" id="GAA1833324.1"/>
    </source>
</evidence>
<name>A0ABN2MQ42_9MICO</name>
<dbReference type="RefSeq" id="WP_157428598.1">
    <property type="nucleotide sequence ID" value="NZ_BAAANK010000004.1"/>
</dbReference>
<evidence type="ECO:0000256" key="1">
    <source>
        <dbReference type="SAM" id="MobiDB-lite"/>
    </source>
</evidence>
<protein>
    <recommendedName>
        <fullName evidence="4">Helix-turn-helix domain-containing protein</fullName>
    </recommendedName>
</protein>
<dbReference type="EMBL" id="BAAANK010000004">
    <property type="protein sequence ID" value="GAA1833324.1"/>
    <property type="molecule type" value="Genomic_DNA"/>
</dbReference>
<dbReference type="Proteomes" id="UP001501746">
    <property type="component" value="Unassembled WGS sequence"/>
</dbReference>
<reference evidence="2 3" key="1">
    <citation type="journal article" date="2019" name="Int. J. Syst. Evol. Microbiol.">
        <title>The Global Catalogue of Microorganisms (GCM) 10K type strain sequencing project: providing services to taxonomists for standard genome sequencing and annotation.</title>
        <authorList>
            <consortium name="The Broad Institute Genomics Platform"/>
            <consortium name="The Broad Institute Genome Sequencing Center for Infectious Disease"/>
            <person name="Wu L."/>
            <person name="Ma J."/>
        </authorList>
    </citation>
    <scope>NUCLEOTIDE SEQUENCE [LARGE SCALE GENOMIC DNA]</scope>
    <source>
        <strain evidence="2 3">JCM 14323</strain>
    </source>
</reference>
<keyword evidence="3" id="KW-1185">Reference proteome</keyword>
<gene>
    <name evidence="2" type="ORF">GCM10009750_17060</name>
</gene>
<evidence type="ECO:0000313" key="3">
    <source>
        <dbReference type="Proteomes" id="UP001501746"/>
    </source>
</evidence>
<feature type="region of interest" description="Disordered" evidence="1">
    <location>
        <begin position="100"/>
        <end position="205"/>
    </location>
</feature>
<comment type="caution">
    <text evidence="2">The sequence shown here is derived from an EMBL/GenBank/DDBJ whole genome shotgun (WGS) entry which is preliminary data.</text>
</comment>
<accession>A0ABN2MQ42</accession>
<evidence type="ECO:0008006" key="4">
    <source>
        <dbReference type="Google" id="ProtNLM"/>
    </source>
</evidence>
<organism evidence="2 3">
    <name type="scientific">Agromyces salentinus</name>
    <dbReference type="NCBI Taxonomy" id="269421"/>
    <lineage>
        <taxon>Bacteria</taxon>
        <taxon>Bacillati</taxon>
        <taxon>Actinomycetota</taxon>
        <taxon>Actinomycetes</taxon>
        <taxon>Micrococcales</taxon>
        <taxon>Microbacteriaceae</taxon>
        <taxon>Agromyces</taxon>
    </lineage>
</organism>